<dbReference type="Pfam" id="PF13602">
    <property type="entry name" value="ADH_zinc_N_2"/>
    <property type="match status" value="1"/>
</dbReference>
<dbReference type="EMBL" id="OZ019907">
    <property type="protein sequence ID" value="CAK9206783.1"/>
    <property type="molecule type" value="Genomic_DNA"/>
</dbReference>
<keyword evidence="3" id="KW-1185">Reference proteome</keyword>
<dbReference type="InterPro" id="IPR020843">
    <property type="entry name" value="ER"/>
</dbReference>
<organism evidence="2 3">
    <name type="scientific">Sphagnum troendelagicum</name>
    <dbReference type="NCBI Taxonomy" id="128251"/>
    <lineage>
        <taxon>Eukaryota</taxon>
        <taxon>Viridiplantae</taxon>
        <taxon>Streptophyta</taxon>
        <taxon>Embryophyta</taxon>
        <taxon>Bryophyta</taxon>
        <taxon>Sphagnophytina</taxon>
        <taxon>Sphagnopsida</taxon>
        <taxon>Sphagnales</taxon>
        <taxon>Sphagnaceae</taxon>
        <taxon>Sphagnum</taxon>
    </lineage>
</organism>
<gene>
    <name evidence="2" type="ORF">CSSPTR1EN2_LOCUS8521</name>
</gene>
<proteinExistence type="predicted"/>
<dbReference type="Pfam" id="PF08240">
    <property type="entry name" value="ADH_N"/>
    <property type="match status" value="1"/>
</dbReference>
<protein>
    <recommendedName>
        <fullName evidence="1">Enoyl reductase (ER) domain-containing protein</fullName>
    </recommendedName>
</protein>
<evidence type="ECO:0000313" key="2">
    <source>
        <dbReference type="EMBL" id="CAK9206783.1"/>
    </source>
</evidence>
<dbReference type="PANTHER" id="PTHR44013">
    <property type="entry name" value="ZINC-TYPE ALCOHOL DEHYDROGENASE-LIKE PROTEIN C16A3.02C"/>
    <property type="match status" value="1"/>
</dbReference>
<dbReference type="SUPFAM" id="SSF51735">
    <property type="entry name" value="NAD(P)-binding Rossmann-fold domains"/>
    <property type="match status" value="1"/>
</dbReference>
<evidence type="ECO:0000259" key="1">
    <source>
        <dbReference type="SMART" id="SM00829"/>
    </source>
</evidence>
<reference evidence="2" key="1">
    <citation type="submission" date="2024-02" db="EMBL/GenBank/DDBJ databases">
        <authorList>
            <consortium name="ELIXIR-Norway"/>
            <consortium name="Elixir Norway"/>
        </authorList>
    </citation>
    <scope>NUCLEOTIDE SEQUENCE</scope>
</reference>
<dbReference type="CDD" id="cd08267">
    <property type="entry name" value="MDR1"/>
    <property type="match status" value="1"/>
</dbReference>
<dbReference type="InterPro" id="IPR036291">
    <property type="entry name" value="NAD(P)-bd_dom_sf"/>
</dbReference>
<dbReference type="Proteomes" id="UP001497512">
    <property type="component" value="Chromosome 15"/>
</dbReference>
<dbReference type="Gene3D" id="3.90.180.10">
    <property type="entry name" value="Medium-chain alcohol dehydrogenases, catalytic domain"/>
    <property type="match status" value="1"/>
</dbReference>
<feature type="domain" description="Enoyl reductase (ER)" evidence="1">
    <location>
        <begin position="22"/>
        <end position="331"/>
    </location>
</feature>
<dbReference type="PANTHER" id="PTHR44013:SF1">
    <property type="entry name" value="ZINC-TYPE ALCOHOL DEHYDROGENASE-LIKE PROTEIN C16A3.02C"/>
    <property type="match status" value="1"/>
</dbReference>
<accession>A0ABP0TWF5</accession>
<dbReference type="InterPro" id="IPR011032">
    <property type="entry name" value="GroES-like_sf"/>
</dbReference>
<name>A0ABP0TWF5_9BRYO</name>
<sequence>MKYLSFHNSSFAFRYFNVHGKATCLAFLVDVPLPKPKKGEVLVKVEAAGINAVDWKIQGGLLKHILPLKFPHIPGTDISGEVVGVGPGVANFIPGDKIISWINLLKGGSLAEYAVAPITSTVKRPPIISPVEGASVPVTGLTALQSAKNVAGIRLDGSSNLNVLITAASGGVGTLYVQLAKLGGCFVTATCGARNMALVKNLGADEVLDYKTPEGLRYQSPSGRKYDVVVHLAPYQPLEAFKAELAPKGMVIDMTPTLKTIARDWYNKLTFAKHKFVPFVMTANAADLQEVIDLMEAGKLKVIVDSTYPLEKSADAWACSIRGHATGKVVVTCNN</sequence>
<dbReference type="SUPFAM" id="SSF50129">
    <property type="entry name" value="GroES-like"/>
    <property type="match status" value="1"/>
</dbReference>
<evidence type="ECO:0000313" key="3">
    <source>
        <dbReference type="Proteomes" id="UP001497512"/>
    </source>
</evidence>
<dbReference type="InterPro" id="IPR013154">
    <property type="entry name" value="ADH-like_N"/>
</dbReference>
<dbReference type="InterPro" id="IPR052733">
    <property type="entry name" value="Chloroplast_QOR"/>
</dbReference>
<dbReference type="SMART" id="SM00829">
    <property type="entry name" value="PKS_ER"/>
    <property type="match status" value="1"/>
</dbReference>
<dbReference type="Gene3D" id="3.40.50.720">
    <property type="entry name" value="NAD(P)-binding Rossmann-like Domain"/>
    <property type="match status" value="1"/>
</dbReference>